<protein>
    <submittedName>
        <fullName evidence="2">Uncharacterized protein</fullName>
    </submittedName>
</protein>
<dbReference type="HOGENOM" id="CLU_553215_0_0_1"/>
<evidence type="ECO:0000256" key="1">
    <source>
        <dbReference type="SAM" id="MobiDB-lite"/>
    </source>
</evidence>
<dbReference type="KEGG" id="cthr:CTHT_0021890"/>
<dbReference type="OMA" id="RTTEIEW"/>
<feature type="region of interest" description="Disordered" evidence="1">
    <location>
        <begin position="449"/>
        <end position="493"/>
    </location>
</feature>
<dbReference type="eggNOG" id="KOG0070">
    <property type="taxonomic scope" value="Eukaryota"/>
</dbReference>
<proteinExistence type="predicted"/>
<dbReference type="STRING" id="759272.G0S3N5"/>
<feature type="compositionally biased region" description="Acidic residues" evidence="1">
    <location>
        <begin position="452"/>
        <end position="463"/>
    </location>
</feature>
<dbReference type="RefSeq" id="XP_006692658.1">
    <property type="nucleotide sequence ID" value="XM_006692595.1"/>
</dbReference>
<keyword evidence="3" id="KW-1185">Reference proteome</keyword>
<evidence type="ECO:0000313" key="2">
    <source>
        <dbReference type="EMBL" id="EGS20362.1"/>
    </source>
</evidence>
<evidence type="ECO:0000313" key="3">
    <source>
        <dbReference type="Proteomes" id="UP000008066"/>
    </source>
</evidence>
<dbReference type="Proteomes" id="UP000008066">
    <property type="component" value="Unassembled WGS sequence"/>
</dbReference>
<gene>
    <name evidence="2" type="ORF">CTHT_0021890</name>
</gene>
<reference evidence="2 3" key="1">
    <citation type="journal article" date="2011" name="Cell">
        <title>Insight into structure and assembly of the nuclear pore complex by utilizing the genome of a eukaryotic thermophile.</title>
        <authorList>
            <person name="Amlacher S."/>
            <person name="Sarges P."/>
            <person name="Flemming D."/>
            <person name="van Noort V."/>
            <person name="Kunze R."/>
            <person name="Devos D.P."/>
            <person name="Arumugam M."/>
            <person name="Bork P."/>
            <person name="Hurt E."/>
        </authorList>
    </citation>
    <scope>NUCLEOTIDE SEQUENCE [LARGE SCALE GENOMIC DNA]</scope>
    <source>
        <strain evidence="3">DSM 1495 / CBS 144.50 / IMI 039719</strain>
    </source>
</reference>
<accession>G0S3N5</accession>
<feature type="compositionally biased region" description="Acidic residues" evidence="1">
    <location>
        <begin position="484"/>
        <end position="493"/>
    </location>
</feature>
<name>G0S3N5_CHATD</name>
<sequence length="493" mass="57621">MQTEEFWKAFLHSRIIPFSHEEYLRAAYLTLIRSKNRRRGLLDIATEFAENINNLRKRSSQITLPPVSRTLTVFWLYHVRLAIRAMEEHEEKYDYKADGFGRLKNYLPALFNPELHKKVREQLFKVANNNEPGHDPERVLRFSFYVVRRYLRPRESRSRNIILKYAFASLEKYLIRLRTKHKAASPYSLTQTYFFIQLVHAALAQLASHRHANFVQDLSFPLFKQISGISSTSWQDYYSEKLWNSFEARASFVFPDLKPLPDTVTPFADLSRNDFKSRLTDEFLDVGLIPELPPLEVLHFYQDLFMATVPSLPERMSPAGVTSYETLSNPPKYLKPDQHPQLYHTCSCHLFEPFTEEALATIAARTTEIEWAYERYRKGDSFRNPTVSPRVKGSTFEQWLTQCEGHLLIAYDESWRAFLMRKQWEGEVELKKRGAGLGIRTDGWFAWLQTDGEGEDKEDEGQSDGEKTLACEDDHGPAVKEKEEQDDDWEHVG</sequence>
<dbReference type="EMBL" id="GL988041">
    <property type="protein sequence ID" value="EGS20362.1"/>
    <property type="molecule type" value="Genomic_DNA"/>
</dbReference>
<dbReference type="GeneID" id="18256227"/>
<feature type="compositionally biased region" description="Basic and acidic residues" evidence="1">
    <location>
        <begin position="464"/>
        <end position="483"/>
    </location>
</feature>
<dbReference type="AlphaFoldDB" id="G0S3N5"/>
<organism evidence="3">
    <name type="scientific">Chaetomium thermophilum (strain DSM 1495 / CBS 144.50 / IMI 039719)</name>
    <name type="common">Thermochaetoides thermophila</name>
    <dbReference type="NCBI Taxonomy" id="759272"/>
    <lineage>
        <taxon>Eukaryota</taxon>
        <taxon>Fungi</taxon>
        <taxon>Dikarya</taxon>
        <taxon>Ascomycota</taxon>
        <taxon>Pezizomycotina</taxon>
        <taxon>Sordariomycetes</taxon>
        <taxon>Sordariomycetidae</taxon>
        <taxon>Sordariales</taxon>
        <taxon>Chaetomiaceae</taxon>
        <taxon>Thermochaetoides</taxon>
    </lineage>
</organism>
<dbReference type="OrthoDB" id="427186at2759"/>